<comment type="caution">
    <text evidence="2">The sequence shown here is derived from an EMBL/GenBank/DDBJ whole genome shotgun (WGS) entry which is preliminary data.</text>
</comment>
<organism evidence="2 3">
    <name type="scientific">Papaver atlanticum</name>
    <dbReference type="NCBI Taxonomy" id="357466"/>
    <lineage>
        <taxon>Eukaryota</taxon>
        <taxon>Viridiplantae</taxon>
        <taxon>Streptophyta</taxon>
        <taxon>Embryophyta</taxon>
        <taxon>Tracheophyta</taxon>
        <taxon>Spermatophyta</taxon>
        <taxon>Magnoliopsida</taxon>
        <taxon>Ranunculales</taxon>
        <taxon>Papaveraceae</taxon>
        <taxon>Papaveroideae</taxon>
        <taxon>Papaver</taxon>
    </lineage>
</organism>
<proteinExistence type="predicted"/>
<evidence type="ECO:0000256" key="1">
    <source>
        <dbReference type="SAM" id="MobiDB-lite"/>
    </source>
</evidence>
<gene>
    <name evidence="2" type="ORF">MKW98_031943</name>
</gene>
<keyword evidence="3" id="KW-1185">Reference proteome</keyword>
<reference evidence="2" key="1">
    <citation type="submission" date="2022-04" db="EMBL/GenBank/DDBJ databases">
        <title>A functionally conserved STORR gene fusion in Papaver species that diverged 16.8 million years ago.</title>
        <authorList>
            <person name="Catania T."/>
        </authorList>
    </citation>
    <scope>NUCLEOTIDE SEQUENCE</scope>
    <source>
        <strain evidence="2">S-188037</strain>
    </source>
</reference>
<evidence type="ECO:0000313" key="3">
    <source>
        <dbReference type="Proteomes" id="UP001202328"/>
    </source>
</evidence>
<evidence type="ECO:0000313" key="2">
    <source>
        <dbReference type="EMBL" id="KAI3903289.1"/>
    </source>
</evidence>
<name>A0AAD4SF04_9MAGN</name>
<dbReference type="Proteomes" id="UP001202328">
    <property type="component" value="Unassembled WGS sequence"/>
</dbReference>
<dbReference type="EMBL" id="JAJJMB010011222">
    <property type="protein sequence ID" value="KAI3903289.1"/>
    <property type="molecule type" value="Genomic_DNA"/>
</dbReference>
<feature type="region of interest" description="Disordered" evidence="1">
    <location>
        <begin position="136"/>
        <end position="166"/>
    </location>
</feature>
<protein>
    <submittedName>
        <fullName evidence="2">Uncharacterized protein</fullName>
    </submittedName>
</protein>
<sequence length="166" mass="17930">MGSGRQNPPGTVSGRGLGEAAQCLVVNSLQLPREVQTHAVPPPYNGTAHYSTGRVGEYHHGQGHVRPVPVSVLLTPMCPSHTLFQINRSTDMGTHMLLLPANLAYDQNRQRPSYPPYAATTNTRGQHHPRMYCGGGFQQSAGSPIPDANMLQYPPRNVSPVTVGNQ</sequence>
<dbReference type="AlphaFoldDB" id="A0AAD4SF04"/>
<accession>A0AAD4SF04</accession>